<dbReference type="GO" id="GO:0046872">
    <property type="term" value="F:metal ion binding"/>
    <property type="evidence" value="ECO:0007669"/>
    <property type="project" value="InterPro"/>
</dbReference>
<dbReference type="InterPro" id="IPR013815">
    <property type="entry name" value="ATP_grasp_subdomain_1"/>
</dbReference>
<dbReference type="PROSITE" id="PS50975">
    <property type="entry name" value="ATP_GRASP"/>
    <property type="match status" value="1"/>
</dbReference>
<organism evidence="3 4">
    <name type="scientific">Streptomyces beijiangensis</name>
    <dbReference type="NCBI Taxonomy" id="163361"/>
    <lineage>
        <taxon>Bacteria</taxon>
        <taxon>Bacillati</taxon>
        <taxon>Actinomycetota</taxon>
        <taxon>Actinomycetes</taxon>
        <taxon>Kitasatosporales</taxon>
        <taxon>Streptomycetaceae</taxon>
        <taxon>Streptomyces</taxon>
    </lineage>
</organism>
<dbReference type="GO" id="GO:0005524">
    <property type="term" value="F:ATP binding"/>
    <property type="evidence" value="ECO:0007669"/>
    <property type="project" value="UniProtKB-UniRule"/>
</dbReference>
<evidence type="ECO:0000313" key="3">
    <source>
        <dbReference type="EMBL" id="MBO0514352.1"/>
    </source>
</evidence>
<evidence type="ECO:0000256" key="1">
    <source>
        <dbReference type="PROSITE-ProRule" id="PRU00409"/>
    </source>
</evidence>
<keyword evidence="1" id="KW-0547">Nucleotide-binding</keyword>
<dbReference type="InterPro" id="IPR011761">
    <property type="entry name" value="ATP-grasp"/>
</dbReference>
<dbReference type="Gene3D" id="3.30.1490.20">
    <property type="entry name" value="ATP-grasp fold, A domain"/>
    <property type="match status" value="1"/>
</dbReference>
<comment type="caution">
    <text evidence="3">The sequence shown here is derived from an EMBL/GenBank/DDBJ whole genome shotgun (WGS) entry which is preliminary data.</text>
</comment>
<evidence type="ECO:0000313" key="4">
    <source>
        <dbReference type="Proteomes" id="UP000664167"/>
    </source>
</evidence>
<dbReference type="Proteomes" id="UP000664167">
    <property type="component" value="Unassembled WGS sequence"/>
</dbReference>
<keyword evidence="1" id="KW-0067">ATP-binding</keyword>
<feature type="domain" description="ATP-grasp" evidence="2">
    <location>
        <begin position="139"/>
        <end position="196"/>
    </location>
</feature>
<gene>
    <name evidence="3" type="ORF">J0695_21525</name>
</gene>
<evidence type="ECO:0000259" key="2">
    <source>
        <dbReference type="PROSITE" id="PS50975"/>
    </source>
</evidence>
<name>A0A939JJ43_9ACTN</name>
<keyword evidence="4" id="KW-1185">Reference proteome</keyword>
<accession>A0A939JJ43</accession>
<dbReference type="Gene3D" id="3.40.50.20">
    <property type="match status" value="1"/>
</dbReference>
<proteinExistence type="predicted"/>
<sequence length="201" mass="22818">MSSLDSPTPSGGPLEFDLEEIRPQQHVVVCKWDRELVNALLEITSHLYVVLDDYDIDHSNPDWDILERVERVYRVREFDSIEGIASVAADLSLQGVEIDRIISFTEFSQFGAGYLGVLLEVDTHDTMRHVSYRDKRIMKSRVQKAGVQTATWRSVGDRSRNRDVMRVREDLKFPIVLKPASGSGTINTRTVASQSDLRTVP</sequence>
<reference evidence="3" key="1">
    <citation type="submission" date="2021-03" db="EMBL/GenBank/DDBJ databases">
        <title>Streptomyces poriferae sp. nov., a novel marine sponge-derived Actinobacteria species with anti-MRSA activity.</title>
        <authorList>
            <person name="Sandoval-Powers M."/>
            <person name="Kralova S."/>
            <person name="Nguyen G.-S."/>
            <person name="Fawwal D."/>
            <person name="Degnes K."/>
            <person name="Klinkenberg G."/>
            <person name="Sletta H."/>
            <person name="Wentzel A."/>
            <person name="Liles M.R."/>
        </authorList>
    </citation>
    <scope>NUCLEOTIDE SEQUENCE</scope>
    <source>
        <strain evidence="3">DSM 41794</strain>
    </source>
</reference>
<dbReference type="SUPFAM" id="SSF56059">
    <property type="entry name" value="Glutathione synthetase ATP-binding domain-like"/>
    <property type="match status" value="1"/>
</dbReference>
<dbReference type="EMBL" id="JAFLRJ010000201">
    <property type="protein sequence ID" value="MBO0514352.1"/>
    <property type="molecule type" value="Genomic_DNA"/>
</dbReference>
<dbReference type="AlphaFoldDB" id="A0A939JJ43"/>
<dbReference type="RefSeq" id="WP_206963756.1">
    <property type="nucleotide sequence ID" value="NZ_JAFLRJ010000201.1"/>
</dbReference>
<protein>
    <recommendedName>
        <fullName evidence="2">ATP-grasp domain-containing protein</fullName>
    </recommendedName>
</protein>